<dbReference type="EC" id="3.2.1.-" evidence="5"/>
<keyword evidence="3 5" id="KW-0326">Glycosidase</keyword>
<dbReference type="Pfam" id="PF22422">
    <property type="entry name" value="MGH1-like_GH"/>
    <property type="match status" value="1"/>
</dbReference>
<evidence type="ECO:0000256" key="2">
    <source>
        <dbReference type="ARBA" id="ARBA00022801"/>
    </source>
</evidence>
<dbReference type="InterPro" id="IPR054491">
    <property type="entry name" value="MGH1-like_GH"/>
</dbReference>
<dbReference type="EMBL" id="CP023036">
    <property type="protein sequence ID" value="AXY22279.1"/>
    <property type="molecule type" value="Genomic_DNA"/>
</dbReference>
<dbReference type="Proteomes" id="UP000264120">
    <property type="component" value="Chromosome"/>
</dbReference>
<reference evidence="5 6" key="1">
    <citation type="submission" date="2017-08" db="EMBL/GenBank/DDBJ databases">
        <title>Complete genome sequence of Gluconacetobacter saccharivorans CV1 isolated from Fermented Vinegar.</title>
        <authorList>
            <person name="Kim S.-Y."/>
        </authorList>
    </citation>
    <scope>NUCLEOTIDE SEQUENCE [LARGE SCALE GENOMIC DNA]</scope>
    <source>
        <strain evidence="5 6">CV1</strain>
    </source>
</reference>
<dbReference type="KEGG" id="ksc:CD178_01502"/>
<dbReference type="Gene3D" id="1.50.10.10">
    <property type="match status" value="1"/>
</dbReference>
<organism evidence="5 6">
    <name type="scientific">Komagataeibacter saccharivorans</name>
    <dbReference type="NCBI Taxonomy" id="265959"/>
    <lineage>
        <taxon>Bacteria</taxon>
        <taxon>Pseudomonadati</taxon>
        <taxon>Pseudomonadota</taxon>
        <taxon>Alphaproteobacteria</taxon>
        <taxon>Acetobacterales</taxon>
        <taxon>Acetobacteraceae</taxon>
        <taxon>Komagataeibacter</taxon>
    </lineage>
</organism>
<dbReference type="InterPro" id="IPR012341">
    <property type="entry name" value="6hp_glycosidase-like_sf"/>
</dbReference>
<feature type="domain" description="Mannosylglycerate hydrolase MGH1-like glycoside hydrolase" evidence="4">
    <location>
        <begin position="264"/>
        <end position="587"/>
    </location>
</feature>
<dbReference type="GO" id="GO:0004573">
    <property type="term" value="F:Glc3Man9GlcNAc2 oligosaccharide glucosidase activity"/>
    <property type="evidence" value="ECO:0007669"/>
    <property type="project" value="InterPro"/>
</dbReference>
<evidence type="ECO:0000256" key="3">
    <source>
        <dbReference type="ARBA" id="ARBA00023295"/>
    </source>
</evidence>
<evidence type="ECO:0000313" key="6">
    <source>
        <dbReference type="Proteomes" id="UP000264120"/>
    </source>
</evidence>
<dbReference type="PANTHER" id="PTHR10412">
    <property type="entry name" value="MANNOSYL-OLIGOSACCHARIDE GLUCOSIDASE"/>
    <property type="match status" value="1"/>
</dbReference>
<dbReference type="OrthoDB" id="9781878at2"/>
<proteinExistence type="inferred from homology"/>
<dbReference type="GO" id="GO:0009311">
    <property type="term" value="P:oligosaccharide metabolic process"/>
    <property type="evidence" value="ECO:0007669"/>
    <property type="project" value="InterPro"/>
</dbReference>
<keyword evidence="2 5" id="KW-0378">Hydrolase</keyword>
<dbReference type="PANTHER" id="PTHR10412:SF11">
    <property type="entry name" value="MANNOSYL-OLIGOSACCHARIDE GLUCOSIDASE"/>
    <property type="match status" value="1"/>
</dbReference>
<evidence type="ECO:0000259" key="4">
    <source>
        <dbReference type="Pfam" id="PF22422"/>
    </source>
</evidence>
<evidence type="ECO:0000256" key="1">
    <source>
        <dbReference type="ARBA" id="ARBA00010833"/>
    </source>
</evidence>
<dbReference type="InterPro" id="IPR004888">
    <property type="entry name" value="Glycoside_hydrolase_63"/>
</dbReference>
<dbReference type="AlphaFoldDB" id="A0A347WBN6"/>
<dbReference type="SUPFAM" id="SSF48208">
    <property type="entry name" value="Six-hairpin glycosidases"/>
    <property type="match status" value="1"/>
</dbReference>
<gene>
    <name evidence="5" type="primary">ygjK</name>
    <name evidence="5" type="ORF">CD178_01502</name>
</gene>
<dbReference type="RefSeq" id="WP_118962803.1">
    <property type="nucleotide sequence ID" value="NZ_CP023036.1"/>
</dbReference>
<sequence>MIVDPTIPVQRAWNTWSDRPAELTFLPLGVKLTPILYSTSQRRATLLPPGADIVFGRHAADGARIEFETRHAGTHLDFRYDRADPYAVRGEWNGRVPGEWGLRYWVTLCLSGAKGEEVVYRDGAAVIRVGTRHVALVTREEAVQVTVHDTAEAVAADYDTNGYFHTATRGTCGRVIALRFNLEMMRSNAFAAAVADCPDLAIRNARAALPAPAGDACLPVQTGMHAGALDAVRDVMAWNTVYDGINHRPYTSVSRIWNLGKFAVWFNDQTYAALMTGLFDTGIARENMAVAMASATPQGNFACIVTSNDAWVDRTQAPNGAFMAWMMYLRTRDRSLLELVYGPLVRNQRWWRTHRDPDGRGLVSCGTSAVGEGLYKGTHFGARNETGMDNSPTHDEAVYDPHTRTLSLLDVGLNCTLALDAEMLALIAAELGHDTEAAEFAALAASGRALIRDELWDETRGIFANRQRDGGFVRSLGPTSFYPLICGAATPEQAHSLLRYLEDPATFGGEYVLPNVTRDDPAFADNVYWRGRIWPNVNYFVWHGLRRYGFDEQASRLAAQSMALFNQSWTTRRISGENYSAIDGEASDQPDTDLFLSWGAMLPMLGVAEVMDFNPWTGWEITITGQDTVLGPVQSPLGALTLMVRDGVMRLMRGARVLLCCDMVGRMTDIVLDKGMFSCRLAPARSGRIILGLPFVSPEKTIAAQVNGHGVAITGDTATGSLIALDDIGAGATVSVHYTPTIAAAIAPGA</sequence>
<name>A0A347WBN6_9PROT</name>
<protein>
    <submittedName>
        <fullName evidence="5">Glucosidase YgjK</fullName>
        <ecNumber evidence="5">3.2.1.-</ecNumber>
    </submittedName>
</protein>
<evidence type="ECO:0000313" key="5">
    <source>
        <dbReference type="EMBL" id="AXY22279.1"/>
    </source>
</evidence>
<dbReference type="GO" id="GO:0006487">
    <property type="term" value="P:protein N-linked glycosylation"/>
    <property type="evidence" value="ECO:0007669"/>
    <property type="project" value="TreeGrafter"/>
</dbReference>
<keyword evidence="6" id="KW-1185">Reference proteome</keyword>
<dbReference type="InterPro" id="IPR008928">
    <property type="entry name" value="6-hairpin_glycosidase_sf"/>
</dbReference>
<comment type="similarity">
    <text evidence="1">Belongs to the glycosyl hydrolase 63 family.</text>
</comment>
<accession>A0A347WBN6</accession>